<evidence type="ECO:0008006" key="4">
    <source>
        <dbReference type="Google" id="ProtNLM"/>
    </source>
</evidence>
<dbReference type="InterPro" id="IPR055687">
    <property type="entry name" value="DUF7263"/>
</dbReference>
<sequence>MTDRAQANLIGFAVAVIVVVTVTVGGAGLATDALADAEREPAAIHAAERLADSLVAGDSAHARGPNVLDAAATANLTLVDVDAAAPPVRGRPVRISLGDDVLLARGAFGDRHSAGDEPVRIARRVRVERDAARTERLDLRTERSVTLDDHGGNAAVTIDPAPGQSVTTVRAGGRVVLHDRSGLDGEYAVRLPSTRPLAVRFEVRGSGLGRAGTATVAWAAPTGRDERLVVVVGV</sequence>
<dbReference type="RefSeq" id="WP_372387767.1">
    <property type="nucleotide sequence ID" value="NZ_JBGNYA010000001.1"/>
</dbReference>
<protein>
    <recommendedName>
        <fullName evidence="4">Type IV pilin</fullName>
    </recommendedName>
</protein>
<reference evidence="2 3" key="1">
    <citation type="submission" date="2024-08" db="EMBL/GenBank/DDBJ databases">
        <title>Halobellus sp. MBLA0158 whole genome sequence.</title>
        <authorList>
            <person name="Hwang C.Y."/>
            <person name="Cho E.-S."/>
            <person name="Seo M.-J."/>
        </authorList>
    </citation>
    <scope>NUCLEOTIDE SEQUENCE [LARGE SCALE GENOMIC DNA]</scope>
    <source>
        <strain evidence="2 3">MBLA0158</strain>
    </source>
</reference>
<name>A0ABD5MDK6_9EURY</name>
<gene>
    <name evidence="2" type="ORF">OS889_04745</name>
</gene>
<accession>A0ABD5MDK6</accession>
<dbReference type="EMBL" id="JBGNYA010000001">
    <property type="protein sequence ID" value="MFA1610310.1"/>
    <property type="molecule type" value="Genomic_DNA"/>
</dbReference>
<proteinExistence type="predicted"/>
<organism evidence="2 3">
    <name type="scientific">Halobellus rubicundus</name>
    <dbReference type="NCBI Taxonomy" id="2996466"/>
    <lineage>
        <taxon>Archaea</taxon>
        <taxon>Methanobacteriati</taxon>
        <taxon>Methanobacteriota</taxon>
        <taxon>Stenosarchaea group</taxon>
        <taxon>Halobacteria</taxon>
        <taxon>Halobacteriales</taxon>
        <taxon>Haloferacaceae</taxon>
        <taxon>Halobellus</taxon>
    </lineage>
</organism>
<evidence type="ECO:0000313" key="2">
    <source>
        <dbReference type="EMBL" id="MFA1610310.1"/>
    </source>
</evidence>
<dbReference type="Pfam" id="PF23924">
    <property type="entry name" value="DUF7263"/>
    <property type="match status" value="1"/>
</dbReference>
<keyword evidence="1" id="KW-0812">Transmembrane</keyword>
<evidence type="ECO:0000256" key="1">
    <source>
        <dbReference type="SAM" id="Phobius"/>
    </source>
</evidence>
<dbReference type="AlphaFoldDB" id="A0ABD5MDK6"/>
<keyword evidence="3" id="KW-1185">Reference proteome</keyword>
<dbReference type="Proteomes" id="UP001570511">
    <property type="component" value="Unassembled WGS sequence"/>
</dbReference>
<evidence type="ECO:0000313" key="3">
    <source>
        <dbReference type="Proteomes" id="UP001570511"/>
    </source>
</evidence>
<keyword evidence="1" id="KW-1133">Transmembrane helix</keyword>
<feature type="transmembrane region" description="Helical" evidence="1">
    <location>
        <begin position="7"/>
        <end position="30"/>
    </location>
</feature>
<comment type="caution">
    <text evidence="2">The sequence shown here is derived from an EMBL/GenBank/DDBJ whole genome shotgun (WGS) entry which is preliminary data.</text>
</comment>
<keyword evidence="1" id="KW-0472">Membrane</keyword>